<evidence type="ECO:0000313" key="1">
    <source>
        <dbReference type="EMBL" id="KAF2180447.1"/>
    </source>
</evidence>
<gene>
    <name evidence="1" type="ORF">K469DRAFT_279080</name>
</gene>
<keyword evidence="2" id="KW-1185">Reference proteome</keyword>
<dbReference type="EMBL" id="ML994658">
    <property type="protein sequence ID" value="KAF2180447.1"/>
    <property type="molecule type" value="Genomic_DNA"/>
</dbReference>
<dbReference type="Proteomes" id="UP000800200">
    <property type="component" value="Unassembled WGS sequence"/>
</dbReference>
<dbReference type="AlphaFoldDB" id="A0A6A6DLS6"/>
<protein>
    <submittedName>
        <fullName evidence="1">Uncharacterized protein</fullName>
    </submittedName>
</protein>
<sequence>MITAPSAHGSYFLRVIFHLARSIGAFLFRSFVSGPLGIVGITSVPLKDSALWGLLFEVPEMDRTKVI</sequence>
<proteinExistence type="predicted"/>
<accession>A0A6A6DLS6</accession>
<name>A0A6A6DLS6_9PEZI</name>
<reference evidence="1" key="1">
    <citation type="journal article" date="2020" name="Stud. Mycol.">
        <title>101 Dothideomycetes genomes: a test case for predicting lifestyles and emergence of pathogens.</title>
        <authorList>
            <person name="Haridas S."/>
            <person name="Albert R."/>
            <person name="Binder M."/>
            <person name="Bloem J."/>
            <person name="Labutti K."/>
            <person name="Salamov A."/>
            <person name="Andreopoulos B."/>
            <person name="Baker S."/>
            <person name="Barry K."/>
            <person name="Bills G."/>
            <person name="Bluhm B."/>
            <person name="Cannon C."/>
            <person name="Castanera R."/>
            <person name="Culley D."/>
            <person name="Daum C."/>
            <person name="Ezra D."/>
            <person name="Gonzalez J."/>
            <person name="Henrissat B."/>
            <person name="Kuo A."/>
            <person name="Liang C."/>
            <person name="Lipzen A."/>
            <person name="Lutzoni F."/>
            <person name="Magnuson J."/>
            <person name="Mondo S."/>
            <person name="Nolan M."/>
            <person name="Ohm R."/>
            <person name="Pangilinan J."/>
            <person name="Park H.-J."/>
            <person name="Ramirez L."/>
            <person name="Alfaro M."/>
            <person name="Sun H."/>
            <person name="Tritt A."/>
            <person name="Yoshinaga Y."/>
            <person name="Zwiers L.-H."/>
            <person name="Turgeon B."/>
            <person name="Goodwin S."/>
            <person name="Spatafora J."/>
            <person name="Crous P."/>
            <person name="Grigoriev I."/>
        </authorList>
    </citation>
    <scope>NUCLEOTIDE SEQUENCE</scope>
    <source>
        <strain evidence="1">CBS 207.26</strain>
    </source>
</reference>
<evidence type="ECO:0000313" key="2">
    <source>
        <dbReference type="Proteomes" id="UP000800200"/>
    </source>
</evidence>
<organism evidence="1 2">
    <name type="scientific">Zopfia rhizophila CBS 207.26</name>
    <dbReference type="NCBI Taxonomy" id="1314779"/>
    <lineage>
        <taxon>Eukaryota</taxon>
        <taxon>Fungi</taxon>
        <taxon>Dikarya</taxon>
        <taxon>Ascomycota</taxon>
        <taxon>Pezizomycotina</taxon>
        <taxon>Dothideomycetes</taxon>
        <taxon>Dothideomycetes incertae sedis</taxon>
        <taxon>Zopfiaceae</taxon>
        <taxon>Zopfia</taxon>
    </lineage>
</organism>